<dbReference type="Pfam" id="PF12728">
    <property type="entry name" value="HTH_17"/>
    <property type="match status" value="1"/>
</dbReference>
<dbReference type="AlphaFoldDB" id="A0AB33C4M8"/>
<feature type="domain" description="Helix-turn-helix" evidence="1">
    <location>
        <begin position="22"/>
        <end position="67"/>
    </location>
</feature>
<protein>
    <submittedName>
        <fullName evidence="2">DNA-binding protein</fullName>
    </submittedName>
</protein>
<reference evidence="2 3" key="1">
    <citation type="submission" date="2017-05" db="EMBL/GenBank/DDBJ databases">
        <authorList>
            <person name="Oh N.-S."/>
        </authorList>
    </citation>
    <scope>NUCLEOTIDE SEQUENCE [LARGE SCALE GENOMIC DNA]</scope>
    <source>
        <strain evidence="2 3">4M13</strain>
    </source>
</reference>
<evidence type="ECO:0000313" key="2">
    <source>
        <dbReference type="EMBL" id="ART99215.1"/>
    </source>
</evidence>
<dbReference type="RefSeq" id="WP_065169638.1">
    <property type="nucleotide sequence ID" value="NZ_CP021427.1"/>
</dbReference>
<organism evidence="2 3">
    <name type="scientific">Lactobacillus gasseri</name>
    <dbReference type="NCBI Taxonomy" id="1596"/>
    <lineage>
        <taxon>Bacteria</taxon>
        <taxon>Bacillati</taxon>
        <taxon>Bacillota</taxon>
        <taxon>Bacilli</taxon>
        <taxon>Lactobacillales</taxon>
        <taxon>Lactobacillaceae</taxon>
        <taxon>Lactobacillus</taxon>
    </lineage>
</organism>
<keyword evidence="2" id="KW-0238">DNA-binding</keyword>
<dbReference type="SUPFAM" id="SSF46955">
    <property type="entry name" value="Putative DNA-binding domain"/>
    <property type="match status" value="1"/>
</dbReference>
<evidence type="ECO:0000259" key="1">
    <source>
        <dbReference type="Pfam" id="PF12728"/>
    </source>
</evidence>
<name>A0AB33C4M8_LACGS</name>
<dbReference type="GO" id="GO:0003677">
    <property type="term" value="F:DNA binding"/>
    <property type="evidence" value="ECO:0007669"/>
    <property type="project" value="UniProtKB-KW"/>
</dbReference>
<evidence type="ECO:0000313" key="3">
    <source>
        <dbReference type="Proteomes" id="UP000195798"/>
    </source>
</evidence>
<dbReference type="InterPro" id="IPR041657">
    <property type="entry name" value="HTH_17"/>
</dbReference>
<gene>
    <name evidence="2" type="ORF">CCE30_10125</name>
</gene>
<sequence>MQVNIPERVIERAIQQQYFNKTESAAYLGISLTTFIKWRKNDALPFYSVNGQILYSKDDLNEYMKKHKHE</sequence>
<dbReference type="EMBL" id="CP021427">
    <property type="protein sequence ID" value="ART99215.1"/>
    <property type="molecule type" value="Genomic_DNA"/>
</dbReference>
<dbReference type="Proteomes" id="UP000195798">
    <property type="component" value="Chromosome"/>
</dbReference>
<dbReference type="InterPro" id="IPR009061">
    <property type="entry name" value="DNA-bd_dom_put_sf"/>
</dbReference>
<proteinExistence type="predicted"/>
<accession>A0AB33C4M8</accession>